<sequence>MPIVVAFDWLFDPDRNSSSNRTADFTTDAFYTYRDVISDTCGNNVSYETR</sequence>
<evidence type="ECO:0000313" key="1">
    <source>
        <dbReference type="EMBL" id="KAH3807690.1"/>
    </source>
</evidence>
<reference evidence="1" key="1">
    <citation type="journal article" date="2019" name="bioRxiv">
        <title>The Genome of the Zebra Mussel, Dreissena polymorpha: A Resource for Invasive Species Research.</title>
        <authorList>
            <person name="McCartney M.A."/>
            <person name="Auch B."/>
            <person name="Kono T."/>
            <person name="Mallez S."/>
            <person name="Zhang Y."/>
            <person name="Obille A."/>
            <person name="Becker A."/>
            <person name="Abrahante J.E."/>
            <person name="Garbe J."/>
            <person name="Badalamenti J.P."/>
            <person name="Herman A."/>
            <person name="Mangelson H."/>
            <person name="Liachko I."/>
            <person name="Sullivan S."/>
            <person name="Sone E.D."/>
            <person name="Koren S."/>
            <person name="Silverstein K.A.T."/>
            <person name="Beckman K.B."/>
            <person name="Gohl D.M."/>
        </authorList>
    </citation>
    <scope>NUCLEOTIDE SEQUENCE</scope>
    <source>
        <strain evidence="1">Duluth1</strain>
        <tissue evidence="1">Whole animal</tissue>
    </source>
</reference>
<dbReference type="Proteomes" id="UP000828390">
    <property type="component" value="Unassembled WGS sequence"/>
</dbReference>
<dbReference type="AlphaFoldDB" id="A0A9D4G325"/>
<protein>
    <submittedName>
        <fullName evidence="1">Uncharacterized protein</fullName>
    </submittedName>
</protein>
<reference evidence="1" key="2">
    <citation type="submission" date="2020-11" db="EMBL/GenBank/DDBJ databases">
        <authorList>
            <person name="McCartney M.A."/>
            <person name="Auch B."/>
            <person name="Kono T."/>
            <person name="Mallez S."/>
            <person name="Becker A."/>
            <person name="Gohl D.M."/>
            <person name="Silverstein K.A.T."/>
            <person name="Koren S."/>
            <person name="Bechman K.B."/>
            <person name="Herman A."/>
            <person name="Abrahante J.E."/>
            <person name="Garbe J."/>
        </authorList>
    </citation>
    <scope>NUCLEOTIDE SEQUENCE</scope>
    <source>
        <strain evidence="1">Duluth1</strain>
        <tissue evidence="1">Whole animal</tissue>
    </source>
</reference>
<accession>A0A9D4G325</accession>
<organism evidence="1 2">
    <name type="scientific">Dreissena polymorpha</name>
    <name type="common">Zebra mussel</name>
    <name type="synonym">Mytilus polymorpha</name>
    <dbReference type="NCBI Taxonomy" id="45954"/>
    <lineage>
        <taxon>Eukaryota</taxon>
        <taxon>Metazoa</taxon>
        <taxon>Spiralia</taxon>
        <taxon>Lophotrochozoa</taxon>
        <taxon>Mollusca</taxon>
        <taxon>Bivalvia</taxon>
        <taxon>Autobranchia</taxon>
        <taxon>Heteroconchia</taxon>
        <taxon>Euheterodonta</taxon>
        <taxon>Imparidentia</taxon>
        <taxon>Neoheterodontei</taxon>
        <taxon>Myida</taxon>
        <taxon>Dreissenoidea</taxon>
        <taxon>Dreissenidae</taxon>
        <taxon>Dreissena</taxon>
    </lineage>
</organism>
<gene>
    <name evidence="1" type="ORF">DPMN_136037</name>
</gene>
<keyword evidence="2" id="KW-1185">Reference proteome</keyword>
<proteinExistence type="predicted"/>
<evidence type="ECO:0000313" key="2">
    <source>
        <dbReference type="Proteomes" id="UP000828390"/>
    </source>
</evidence>
<dbReference type="EMBL" id="JAIWYP010000006">
    <property type="protein sequence ID" value="KAH3807690.1"/>
    <property type="molecule type" value="Genomic_DNA"/>
</dbReference>
<name>A0A9D4G325_DREPO</name>
<comment type="caution">
    <text evidence="1">The sequence shown here is derived from an EMBL/GenBank/DDBJ whole genome shotgun (WGS) entry which is preliminary data.</text>
</comment>